<feature type="transmembrane region" description="Helical" evidence="2">
    <location>
        <begin position="47"/>
        <end position="70"/>
    </location>
</feature>
<organism evidence="3 4">
    <name type="scientific">Sandaracinus amylolyticus</name>
    <dbReference type="NCBI Taxonomy" id="927083"/>
    <lineage>
        <taxon>Bacteria</taxon>
        <taxon>Pseudomonadati</taxon>
        <taxon>Myxococcota</taxon>
        <taxon>Polyangia</taxon>
        <taxon>Polyangiales</taxon>
        <taxon>Sandaracinaceae</taxon>
        <taxon>Sandaracinus</taxon>
    </lineage>
</organism>
<evidence type="ECO:0000313" key="3">
    <source>
        <dbReference type="EMBL" id="AKF09116.1"/>
    </source>
</evidence>
<evidence type="ECO:0000313" key="4">
    <source>
        <dbReference type="Proteomes" id="UP000034883"/>
    </source>
</evidence>
<evidence type="ECO:0000256" key="1">
    <source>
        <dbReference type="SAM" id="MobiDB-lite"/>
    </source>
</evidence>
<feature type="transmembrane region" description="Helical" evidence="2">
    <location>
        <begin position="76"/>
        <end position="97"/>
    </location>
</feature>
<keyword evidence="2" id="KW-1133">Transmembrane helix</keyword>
<name>A0A0F6YKU7_9BACT</name>
<keyword evidence="2" id="KW-0812">Transmembrane</keyword>
<feature type="compositionally biased region" description="Gly residues" evidence="1">
    <location>
        <begin position="383"/>
        <end position="402"/>
    </location>
</feature>
<dbReference type="Gene3D" id="3.30.1150.10">
    <property type="match status" value="1"/>
</dbReference>
<dbReference type="STRING" id="927083.DB32_006265"/>
<dbReference type="AlphaFoldDB" id="A0A0F6YKU7"/>
<feature type="region of interest" description="Disordered" evidence="1">
    <location>
        <begin position="247"/>
        <end position="303"/>
    </location>
</feature>
<keyword evidence="4" id="KW-1185">Reference proteome</keyword>
<feature type="compositionally biased region" description="Basic and acidic residues" evidence="1">
    <location>
        <begin position="267"/>
        <end position="297"/>
    </location>
</feature>
<dbReference type="EMBL" id="CP011125">
    <property type="protein sequence ID" value="AKF09116.1"/>
    <property type="molecule type" value="Genomic_DNA"/>
</dbReference>
<sequence length="520" mass="54665">MAAITSAERKLRVALVWNGTVQQEETLDAPKPVLLDGTRTEGSTVGVVPRVVSAIPYVGLAITLLVVAWFVTSPSYAHWALVVAGLVSFLRGIVVMVSPRDVKEVVLAMPGALGESDRDRVTVLEPSGHGYRLRTSELGELGGAIWIGGERHDAASFASRGTIDLGPDDYGVLTIGTGALFFQHVRAARRPGMALAPSWTNVASFLLSVAVHAALMLFFFVARAEMDPLDPLELPHDLVQRFLITPPPEDILEPERPSGTDTNDPGIQDREEAGGRQHEGEEGRVGRRDATQERTEMEGEVTGGAAARVRKMGLLGVLADPGADDSPLSALQDGPSVSDILGGLGSSRTVYGRGSGGTGLRGEGGGGGGTGPGTLFGGGGVGTGVGVGSGSGGGRGRGGPGAPGRQRTEARIAVSTGTPRVNGYLSPEQIMRVVRQNQAAVRYCYETELQRQPNLRGRVEVSWRINLQGAVTSSRIARSTMGNPRVEGCLVRQVRGWRFPQPDGGEVTVEFPFIFGAQGG</sequence>
<dbReference type="InterPro" id="IPR049806">
    <property type="entry name" value="MasK-like_C"/>
</dbReference>
<dbReference type="SUPFAM" id="SSF74653">
    <property type="entry name" value="TolA/TonB C-terminal domain"/>
    <property type="match status" value="1"/>
</dbReference>
<dbReference type="Proteomes" id="UP000034883">
    <property type="component" value="Chromosome"/>
</dbReference>
<dbReference type="RefSeq" id="WP_053236200.1">
    <property type="nucleotide sequence ID" value="NZ_CP011125.1"/>
</dbReference>
<dbReference type="KEGG" id="samy:DB32_006265"/>
<reference evidence="3 4" key="1">
    <citation type="submission" date="2015-03" db="EMBL/GenBank/DDBJ databases">
        <title>Genome assembly of Sandaracinus amylolyticus DSM 53668.</title>
        <authorList>
            <person name="Sharma G."/>
            <person name="Subramanian S."/>
        </authorList>
    </citation>
    <scope>NUCLEOTIDE SEQUENCE [LARGE SCALE GENOMIC DNA]</scope>
    <source>
        <strain evidence="3 4">DSM 53668</strain>
    </source>
</reference>
<dbReference type="OrthoDB" id="5377858at2"/>
<protein>
    <submittedName>
        <fullName evidence="3">Putative abductin-like protein</fullName>
    </submittedName>
</protein>
<keyword evidence="2" id="KW-0472">Membrane</keyword>
<feature type="transmembrane region" description="Helical" evidence="2">
    <location>
        <begin position="199"/>
        <end position="222"/>
    </location>
</feature>
<gene>
    <name evidence="3" type="ORF">DB32_006265</name>
</gene>
<accession>A0A0F6YKU7</accession>
<proteinExistence type="predicted"/>
<evidence type="ECO:0000256" key="2">
    <source>
        <dbReference type="SAM" id="Phobius"/>
    </source>
</evidence>
<dbReference type="NCBIfam" id="NF033768">
    <property type="entry name" value="myxo_SS_tail"/>
    <property type="match status" value="1"/>
</dbReference>
<feature type="region of interest" description="Disordered" evidence="1">
    <location>
        <begin position="383"/>
        <end position="408"/>
    </location>
</feature>